<dbReference type="PANTHER" id="PTHR47514">
    <property type="entry name" value="TRANSKETOLASE N-TERMINAL SECTION-RELATED"/>
    <property type="match status" value="1"/>
</dbReference>
<dbReference type="Gene3D" id="3.40.50.970">
    <property type="match status" value="1"/>
</dbReference>
<dbReference type="PANTHER" id="PTHR47514:SF2">
    <property type="entry name" value="TRANSKETOLASE"/>
    <property type="match status" value="1"/>
</dbReference>
<dbReference type="eggNOG" id="COG3959">
    <property type="taxonomic scope" value="Bacteria"/>
</dbReference>
<evidence type="ECO:0000313" key="2">
    <source>
        <dbReference type="EMBL" id="ACD94521.1"/>
    </source>
</evidence>
<keyword evidence="3" id="KW-1185">Reference proteome</keyword>
<gene>
    <name evidence="2" type="ordered locus">Glov_0795</name>
</gene>
<dbReference type="Pfam" id="PF00456">
    <property type="entry name" value="Transketolase_N"/>
    <property type="match status" value="1"/>
</dbReference>
<dbReference type="SUPFAM" id="SSF52518">
    <property type="entry name" value="Thiamin diphosphate-binding fold (THDP-binding)"/>
    <property type="match status" value="1"/>
</dbReference>
<dbReference type="OrthoDB" id="8732661at2"/>
<dbReference type="CDD" id="cd02012">
    <property type="entry name" value="TPP_TK"/>
    <property type="match status" value="1"/>
</dbReference>
<evidence type="ECO:0000313" key="3">
    <source>
        <dbReference type="Proteomes" id="UP000002420"/>
    </source>
</evidence>
<evidence type="ECO:0000259" key="1">
    <source>
        <dbReference type="Pfam" id="PF00456"/>
    </source>
</evidence>
<dbReference type="RefSeq" id="WP_012468877.1">
    <property type="nucleotide sequence ID" value="NC_010814.1"/>
</dbReference>
<sequence>MTRELSELTAKARWVWSETLRMHRLAPETRVASSLSAVEIFTALYYGGVLEHNGADPRWEGRDRLIVSKGHGSICLFPILADRGYFAMAELDRICQPGSFLGGIPDTIIPGYETINGSLGHGIGVGCGVALGLKRKGAARHVFVVAGDGEFCEGSMWEGIMFAAHHQLDNLTLVIDNNRLCMLDRCEKIMTVEPFEQRFQAFGWQTERVDGHDMAAVLGALSRLKLRGATGCPAVLIADTVKGRGVPELENDTLCHIRTLTPDEIDRATGGVR</sequence>
<dbReference type="AlphaFoldDB" id="B3E4V6"/>
<organism evidence="2 3">
    <name type="scientific">Trichlorobacter lovleyi (strain ATCC BAA-1151 / DSM 17278 / SZ)</name>
    <name type="common">Geobacter lovleyi</name>
    <dbReference type="NCBI Taxonomy" id="398767"/>
    <lineage>
        <taxon>Bacteria</taxon>
        <taxon>Pseudomonadati</taxon>
        <taxon>Thermodesulfobacteriota</taxon>
        <taxon>Desulfuromonadia</taxon>
        <taxon>Geobacterales</taxon>
        <taxon>Geobacteraceae</taxon>
        <taxon>Trichlorobacter</taxon>
    </lineage>
</organism>
<feature type="domain" description="Transketolase N-terminal" evidence="1">
    <location>
        <begin position="34"/>
        <end position="267"/>
    </location>
</feature>
<proteinExistence type="predicted"/>
<reference evidence="2 3" key="1">
    <citation type="submission" date="2008-05" db="EMBL/GenBank/DDBJ databases">
        <title>Complete sequence of chromosome of Geobacter lovleyi SZ.</title>
        <authorList>
            <consortium name="US DOE Joint Genome Institute"/>
            <person name="Lucas S."/>
            <person name="Copeland A."/>
            <person name="Lapidus A."/>
            <person name="Glavina del Rio T."/>
            <person name="Dalin E."/>
            <person name="Tice H."/>
            <person name="Bruce D."/>
            <person name="Goodwin L."/>
            <person name="Pitluck S."/>
            <person name="Chertkov O."/>
            <person name="Meincke L."/>
            <person name="Brettin T."/>
            <person name="Detter J.C."/>
            <person name="Han C."/>
            <person name="Tapia R."/>
            <person name="Kuske C.R."/>
            <person name="Schmutz J."/>
            <person name="Larimer F."/>
            <person name="Land M."/>
            <person name="Hauser L."/>
            <person name="Kyrpides N."/>
            <person name="Mikhailova N."/>
            <person name="Sung Y."/>
            <person name="Fletcher K.E."/>
            <person name="Ritalahti K.M."/>
            <person name="Loeffler F.E."/>
            <person name="Richardson P."/>
        </authorList>
    </citation>
    <scope>NUCLEOTIDE SEQUENCE [LARGE SCALE GENOMIC DNA]</scope>
    <source>
        <strain evidence="3">ATCC BAA-1151 / DSM 17278 / SZ</strain>
    </source>
</reference>
<dbReference type="HOGENOM" id="CLU_009227_4_1_7"/>
<dbReference type="EMBL" id="CP001089">
    <property type="protein sequence ID" value="ACD94521.1"/>
    <property type="molecule type" value="Genomic_DNA"/>
</dbReference>
<name>B3E4V6_TRIL1</name>
<dbReference type="InterPro" id="IPR005474">
    <property type="entry name" value="Transketolase_N"/>
</dbReference>
<dbReference type="InterPro" id="IPR029061">
    <property type="entry name" value="THDP-binding"/>
</dbReference>
<protein>
    <submittedName>
        <fullName evidence="2">Transketolase domain protein</fullName>
    </submittedName>
</protein>
<dbReference type="STRING" id="398767.Glov_0795"/>
<accession>B3E4V6</accession>
<dbReference type="KEGG" id="glo:Glov_0795"/>
<dbReference type="Proteomes" id="UP000002420">
    <property type="component" value="Chromosome"/>
</dbReference>